<dbReference type="InterPro" id="IPR011519">
    <property type="entry name" value="UnbV_ASPIC"/>
</dbReference>
<name>A0A381RXF9_9ZZZZ</name>
<dbReference type="SUPFAM" id="SSF69318">
    <property type="entry name" value="Integrin alpha N-terminal domain"/>
    <property type="match status" value="1"/>
</dbReference>
<dbReference type="PANTHER" id="PTHR16026">
    <property type="entry name" value="CARTILAGE ACIDIC PROTEIN 1"/>
    <property type="match status" value="1"/>
</dbReference>
<reference evidence="3" key="1">
    <citation type="submission" date="2018-05" db="EMBL/GenBank/DDBJ databases">
        <authorList>
            <person name="Lanie J.A."/>
            <person name="Ng W.-L."/>
            <person name="Kazmierczak K.M."/>
            <person name="Andrzejewski T.M."/>
            <person name="Davidsen T.M."/>
            <person name="Wayne K.J."/>
            <person name="Tettelin H."/>
            <person name="Glass J.I."/>
            <person name="Rusch D."/>
            <person name="Podicherti R."/>
            <person name="Tsui H.-C.T."/>
            <person name="Winkler M.E."/>
        </authorList>
    </citation>
    <scope>NUCLEOTIDE SEQUENCE</scope>
</reference>
<protein>
    <recommendedName>
        <fullName evidence="2">ASPIC/UnbV domain-containing protein</fullName>
    </recommendedName>
</protein>
<dbReference type="Pfam" id="PF07593">
    <property type="entry name" value="UnbV_ASPIC"/>
    <property type="match status" value="1"/>
</dbReference>
<dbReference type="Gene3D" id="2.130.10.130">
    <property type="entry name" value="Integrin alpha, N-terminal"/>
    <property type="match status" value="1"/>
</dbReference>
<keyword evidence="1" id="KW-0732">Signal</keyword>
<accession>A0A381RXF9</accession>
<dbReference type="AlphaFoldDB" id="A0A381RXF9"/>
<evidence type="ECO:0000256" key="1">
    <source>
        <dbReference type="ARBA" id="ARBA00022729"/>
    </source>
</evidence>
<organism evidence="3">
    <name type="scientific">marine metagenome</name>
    <dbReference type="NCBI Taxonomy" id="408172"/>
    <lineage>
        <taxon>unclassified sequences</taxon>
        <taxon>metagenomes</taxon>
        <taxon>ecological metagenomes</taxon>
    </lineage>
</organism>
<evidence type="ECO:0000259" key="2">
    <source>
        <dbReference type="Pfam" id="PF07593"/>
    </source>
</evidence>
<feature type="domain" description="ASPIC/UnbV" evidence="2">
    <location>
        <begin position="473"/>
        <end position="537"/>
    </location>
</feature>
<sequence length="556" mass="59498">MKQLLPLATACSAFITLSAATSVVFTDITDVAGIRFTHNNGAFGEKYLPETFGSGILWLDVNADGWQDCLLLNGTNWPERDGPPTHAALYRNEGNGTFTDITAGSGLDIPIYGLGGSAADFDNDGFVDVYLTALGMNRLFKGRGDGTFSDVTETAGVGDSGFSTSALWVDYDKDGHLDLFVGNYVEWSPDTDLFCSLVGDAKSYCTPESYQGQSPTLFRNRGDQTFEDVTTAAGVRSPSSKVLGVAMLDFDDDGWMDLFLANDTQPDQLFRNGADGTFEDIGVLAGVAFSETGVARAGMGVDAADYDRSGRPDLIVGHFSTEMMALFHNEGSGLFIDEGPRSAIGRATLLTLTFGCFFFDFDLDGWQDIFAANGHVADDVERVQTRISYAQPPQLFHNVERGRFEEIAPLDGSALSTPMVGRGAAYADVDNDGDLDILVTANGDVARLFRNDGGNRNQMLRIRTVGTASNRNGIGARVEVSAADGIQRQHVRTGSSYLSQSELPLTFGLGESALASVRVVWPSGQTDTIDSISTGQMIVITEGDGITETSPIATGR</sequence>
<proteinExistence type="predicted"/>
<dbReference type="EMBL" id="UINC01002354">
    <property type="protein sequence ID" value="SUZ95779.1"/>
    <property type="molecule type" value="Genomic_DNA"/>
</dbReference>
<dbReference type="InterPro" id="IPR027039">
    <property type="entry name" value="Crtac1"/>
</dbReference>
<dbReference type="Pfam" id="PF13517">
    <property type="entry name" value="FG-GAP_3"/>
    <property type="match status" value="3"/>
</dbReference>
<dbReference type="InterPro" id="IPR013517">
    <property type="entry name" value="FG-GAP"/>
</dbReference>
<evidence type="ECO:0000313" key="3">
    <source>
        <dbReference type="EMBL" id="SUZ95779.1"/>
    </source>
</evidence>
<dbReference type="InterPro" id="IPR028994">
    <property type="entry name" value="Integrin_alpha_N"/>
</dbReference>
<gene>
    <name evidence="3" type="ORF">METZ01_LOCUS48633</name>
</gene>
<dbReference type="PANTHER" id="PTHR16026:SF0">
    <property type="entry name" value="CARTILAGE ACIDIC PROTEIN 1"/>
    <property type="match status" value="1"/>
</dbReference>